<feature type="compositionally biased region" description="Polar residues" evidence="1">
    <location>
        <begin position="245"/>
        <end position="265"/>
    </location>
</feature>
<evidence type="ECO:0000313" key="3">
    <source>
        <dbReference type="Proteomes" id="UP001177140"/>
    </source>
</evidence>
<feature type="compositionally biased region" description="Low complexity" evidence="1">
    <location>
        <begin position="226"/>
        <end position="243"/>
    </location>
</feature>
<feature type="region of interest" description="Disordered" evidence="1">
    <location>
        <begin position="201"/>
        <end position="354"/>
    </location>
</feature>
<gene>
    <name evidence="2" type="ORF">MKW94_023659</name>
</gene>
<dbReference type="PANTHER" id="PTHR33785">
    <property type="entry name" value="OS06G0550800 PROTEIN"/>
    <property type="match status" value="1"/>
</dbReference>
<reference evidence="2" key="1">
    <citation type="submission" date="2022-03" db="EMBL/GenBank/DDBJ databases">
        <title>A functionally conserved STORR gene fusion in Papaver species that diverged 16.8 million years ago.</title>
        <authorList>
            <person name="Catania T."/>
        </authorList>
    </citation>
    <scope>NUCLEOTIDE SEQUENCE</scope>
    <source>
        <strain evidence="2">S-191538</strain>
    </source>
</reference>
<feature type="compositionally biased region" description="Basic and acidic residues" evidence="1">
    <location>
        <begin position="332"/>
        <end position="349"/>
    </location>
</feature>
<dbReference type="PANTHER" id="PTHR33785:SF5">
    <property type="entry name" value="SERINE_ARGININE REPETITIVE MATRIX PROTEIN"/>
    <property type="match status" value="1"/>
</dbReference>
<accession>A0AA41S913</accession>
<feature type="compositionally biased region" description="Polar residues" evidence="1">
    <location>
        <begin position="294"/>
        <end position="303"/>
    </location>
</feature>
<comment type="caution">
    <text evidence="2">The sequence shown here is derived from an EMBL/GenBank/DDBJ whole genome shotgun (WGS) entry which is preliminary data.</text>
</comment>
<keyword evidence="3" id="KW-1185">Reference proteome</keyword>
<protein>
    <submittedName>
        <fullName evidence="2">Uncharacterized protein</fullName>
    </submittedName>
</protein>
<feature type="region of interest" description="Disordered" evidence="1">
    <location>
        <begin position="68"/>
        <end position="119"/>
    </location>
</feature>
<organism evidence="2 3">
    <name type="scientific">Papaver nudicaule</name>
    <name type="common">Iceland poppy</name>
    <dbReference type="NCBI Taxonomy" id="74823"/>
    <lineage>
        <taxon>Eukaryota</taxon>
        <taxon>Viridiplantae</taxon>
        <taxon>Streptophyta</taxon>
        <taxon>Embryophyta</taxon>
        <taxon>Tracheophyta</taxon>
        <taxon>Spermatophyta</taxon>
        <taxon>Magnoliopsida</taxon>
        <taxon>Ranunculales</taxon>
        <taxon>Papaveraceae</taxon>
        <taxon>Papaveroideae</taxon>
        <taxon>Papaver</taxon>
    </lineage>
</organism>
<evidence type="ECO:0000313" key="2">
    <source>
        <dbReference type="EMBL" id="MCL7032386.1"/>
    </source>
</evidence>
<dbReference type="EMBL" id="JAJJMA010122998">
    <property type="protein sequence ID" value="MCL7032386.1"/>
    <property type="molecule type" value="Genomic_DNA"/>
</dbReference>
<name>A0AA41S913_PAPNU</name>
<sequence length="476" mass="53748">MDLLSSTVSSLASSFKSEYKEEEEELDHLLDEYWFFENLFHRKKEEKNLLSTTDLWNSIQNNRRNTVGMIDGENHLGGVDDTPKEKDGGGLPPSVGRDKVIQEKEIHRRSSSKLSRQYSLSSSKVVPQVHDSEFQYYKRHSSDPLYNNSMHNIQETVLENDQQMVTKEKGARDSKRITNSSTKELSTFVVYNSLLRAPSLPPSIGRASKVVQEREFNRRGSRLTRQASLSSSKSQPQESEIQEMVTGNQKQGTKDSASVTNSSKVSLKIAPNFLRSPSLPPLRNEEEPIRRSSKLSQQPSLTSADVMPPINIPKFGPQSAIRSPGIPRHRSKKEESSAHKDGSTHKDGTRTPPLCATKEVIRRSLSYKRSSSTKIDLEVEEVQGFKDLGFVFDTEQINKSLANILPGLQEKKSVNTEEGENESKTTRRPYLSEAWLVQPSKPTVPAWADKRLAGDMKEQLKYWARSVASNVRIQEC</sequence>
<feature type="compositionally biased region" description="Basic and acidic residues" evidence="1">
    <location>
        <begin position="96"/>
        <end position="108"/>
    </location>
</feature>
<dbReference type="AlphaFoldDB" id="A0AA41S913"/>
<evidence type="ECO:0000256" key="1">
    <source>
        <dbReference type="SAM" id="MobiDB-lite"/>
    </source>
</evidence>
<dbReference type="Proteomes" id="UP001177140">
    <property type="component" value="Unassembled WGS sequence"/>
</dbReference>
<proteinExistence type="predicted"/>